<dbReference type="Proteomes" id="UP000290439">
    <property type="component" value="Chromosome"/>
</dbReference>
<sequence length="158" mass="17927">MPTTRPPKLDSPLVPKFIKLMSRAHVWLYRRSGGRIGKNWRIGAAFRKPAPNLLLEHRGRKSGKLFTTPLVYLVDGANLVVVASQGGLPNNPQWYHNLVADPEAAVQIGTERRLVRAHVADDAERARLWPKLVDLYADFDSYQSWTDRKIPVVVLEPR</sequence>
<name>A0A2L2JRI7_9NOCA</name>
<evidence type="ECO:0000256" key="1">
    <source>
        <dbReference type="ARBA" id="ARBA00008710"/>
    </source>
</evidence>
<dbReference type="GeneID" id="57069653"/>
<dbReference type="RefSeq" id="WP_104360536.1">
    <property type="nucleotide sequence ID" value="NZ_CP026746.1"/>
</dbReference>
<dbReference type="Pfam" id="PF04075">
    <property type="entry name" value="F420H2_quin_red"/>
    <property type="match status" value="1"/>
</dbReference>
<protein>
    <submittedName>
        <fullName evidence="3">Deazaflavin-dependent nitroreductase</fullName>
        <ecNumber evidence="3">1.-.-.-</ecNumber>
    </submittedName>
</protein>
<evidence type="ECO:0000313" key="4">
    <source>
        <dbReference type="Proteomes" id="UP000290439"/>
    </source>
</evidence>
<dbReference type="GO" id="GO:0005886">
    <property type="term" value="C:plasma membrane"/>
    <property type="evidence" value="ECO:0007669"/>
    <property type="project" value="TreeGrafter"/>
</dbReference>
<dbReference type="EC" id="1.-.-.-" evidence="3"/>
<gene>
    <name evidence="3" type="primary">ddn_3</name>
    <name evidence="3" type="ORF">NCTC10797_03141</name>
</gene>
<reference evidence="3 4" key="1">
    <citation type="submission" date="2019-02" db="EMBL/GenBank/DDBJ databases">
        <authorList>
            <consortium name="Pathogen Informatics"/>
        </authorList>
    </citation>
    <scope>NUCLEOTIDE SEQUENCE [LARGE SCALE GENOMIC DNA]</scope>
    <source>
        <strain evidence="3 4">3012STDY6756504</strain>
    </source>
</reference>
<dbReference type="InterPro" id="IPR004378">
    <property type="entry name" value="F420H2_quin_Rdtase"/>
</dbReference>
<accession>A0A2L2JRI7</accession>
<organism evidence="3 4">
    <name type="scientific">Nocardia cyriacigeorgica</name>
    <dbReference type="NCBI Taxonomy" id="135487"/>
    <lineage>
        <taxon>Bacteria</taxon>
        <taxon>Bacillati</taxon>
        <taxon>Actinomycetota</taxon>
        <taxon>Actinomycetes</taxon>
        <taxon>Mycobacteriales</taxon>
        <taxon>Nocardiaceae</taxon>
        <taxon>Nocardia</taxon>
    </lineage>
</organism>
<keyword evidence="3" id="KW-0560">Oxidoreductase</keyword>
<evidence type="ECO:0000256" key="2">
    <source>
        <dbReference type="ARBA" id="ARBA00049106"/>
    </source>
</evidence>
<dbReference type="GO" id="GO:0016491">
    <property type="term" value="F:oxidoreductase activity"/>
    <property type="evidence" value="ECO:0007669"/>
    <property type="project" value="UniProtKB-KW"/>
</dbReference>
<dbReference type="SUPFAM" id="SSF50475">
    <property type="entry name" value="FMN-binding split barrel"/>
    <property type="match status" value="1"/>
</dbReference>
<dbReference type="PANTHER" id="PTHR39428">
    <property type="entry name" value="F420H(2)-DEPENDENT QUINONE REDUCTASE RV1261C"/>
    <property type="match status" value="1"/>
</dbReference>
<dbReference type="EMBL" id="LR215973">
    <property type="protein sequence ID" value="VFA99358.1"/>
    <property type="molecule type" value="Genomic_DNA"/>
</dbReference>
<dbReference type="GO" id="GO:0070967">
    <property type="term" value="F:coenzyme F420 binding"/>
    <property type="evidence" value="ECO:0007669"/>
    <property type="project" value="TreeGrafter"/>
</dbReference>
<evidence type="ECO:0000313" key="3">
    <source>
        <dbReference type="EMBL" id="VFA99358.1"/>
    </source>
</evidence>
<dbReference type="Gene3D" id="2.30.110.10">
    <property type="entry name" value="Electron Transport, Fmn-binding Protein, Chain A"/>
    <property type="match status" value="1"/>
</dbReference>
<comment type="similarity">
    <text evidence="1">Belongs to the F420H(2)-dependent quinone reductase family.</text>
</comment>
<dbReference type="InterPro" id="IPR012349">
    <property type="entry name" value="Split_barrel_FMN-bd"/>
</dbReference>
<dbReference type="PANTHER" id="PTHR39428:SF3">
    <property type="entry name" value="DEAZAFLAVIN-DEPENDENT NITROREDUCTASE"/>
    <property type="match status" value="1"/>
</dbReference>
<proteinExistence type="inferred from homology"/>
<comment type="catalytic activity">
    <reaction evidence="2">
        <text>oxidized coenzyme F420-(gamma-L-Glu)(n) + a quinol + H(+) = reduced coenzyme F420-(gamma-L-Glu)(n) + a quinone</text>
        <dbReference type="Rhea" id="RHEA:39663"/>
        <dbReference type="Rhea" id="RHEA-COMP:12939"/>
        <dbReference type="Rhea" id="RHEA-COMP:14378"/>
        <dbReference type="ChEBI" id="CHEBI:15378"/>
        <dbReference type="ChEBI" id="CHEBI:24646"/>
        <dbReference type="ChEBI" id="CHEBI:132124"/>
        <dbReference type="ChEBI" id="CHEBI:133980"/>
        <dbReference type="ChEBI" id="CHEBI:139511"/>
    </reaction>
</comment>
<dbReference type="NCBIfam" id="TIGR00026">
    <property type="entry name" value="hi_GC_TIGR00026"/>
    <property type="match status" value="1"/>
</dbReference>
<dbReference type="AlphaFoldDB" id="A0A2L2JRI7"/>